<accession>A0A9P1IQ73</accession>
<dbReference type="PRINTS" id="PR00700">
    <property type="entry name" value="PRTYPHPHTASE"/>
</dbReference>
<dbReference type="SMART" id="SM00194">
    <property type="entry name" value="PTPc"/>
    <property type="match status" value="1"/>
</dbReference>
<feature type="domain" description="Tyrosine-protein phosphatase" evidence="2">
    <location>
        <begin position="214"/>
        <end position="444"/>
    </location>
</feature>
<evidence type="ECO:0000313" key="5">
    <source>
        <dbReference type="Proteomes" id="UP001152747"/>
    </source>
</evidence>
<feature type="compositionally biased region" description="Basic and acidic residues" evidence="1">
    <location>
        <begin position="111"/>
        <end position="125"/>
    </location>
</feature>
<feature type="compositionally biased region" description="Basic residues" evidence="1">
    <location>
        <begin position="11"/>
        <end position="26"/>
    </location>
</feature>
<evidence type="ECO:0000256" key="1">
    <source>
        <dbReference type="SAM" id="MobiDB-lite"/>
    </source>
</evidence>
<dbReference type="SUPFAM" id="SSF52799">
    <property type="entry name" value="(Phosphotyrosine protein) phosphatases II"/>
    <property type="match status" value="1"/>
</dbReference>
<dbReference type="GO" id="GO:0004725">
    <property type="term" value="F:protein tyrosine phosphatase activity"/>
    <property type="evidence" value="ECO:0007669"/>
    <property type="project" value="InterPro"/>
</dbReference>
<keyword evidence="5" id="KW-1185">Reference proteome</keyword>
<feature type="compositionally biased region" description="Basic and acidic residues" evidence="1">
    <location>
        <begin position="27"/>
        <end position="47"/>
    </location>
</feature>
<dbReference type="InterPro" id="IPR003595">
    <property type="entry name" value="Tyr_Pase_cat"/>
</dbReference>
<feature type="compositionally biased region" description="Pro residues" evidence="1">
    <location>
        <begin position="59"/>
        <end position="83"/>
    </location>
</feature>
<dbReference type="InterPro" id="IPR029021">
    <property type="entry name" value="Prot-tyrosine_phosphatase-like"/>
</dbReference>
<dbReference type="CDD" id="cd00047">
    <property type="entry name" value="PTPc"/>
    <property type="match status" value="1"/>
</dbReference>
<dbReference type="PROSITE" id="PS50056">
    <property type="entry name" value="TYR_PHOSPHATASE_2"/>
    <property type="match status" value="1"/>
</dbReference>
<dbReference type="Proteomes" id="UP001152747">
    <property type="component" value="Unassembled WGS sequence"/>
</dbReference>
<dbReference type="PANTHER" id="PTHR23219:SF13">
    <property type="entry name" value="TYROSINE-PROTEIN PHOSPHATASE DOMAIN-CONTAINING PROTEIN"/>
    <property type="match status" value="1"/>
</dbReference>
<name>A0A9P1IQ73_9PELO</name>
<feature type="region of interest" description="Disordered" evidence="1">
    <location>
        <begin position="1"/>
        <end position="170"/>
    </location>
</feature>
<evidence type="ECO:0000259" key="2">
    <source>
        <dbReference type="PROSITE" id="PS50055"/>
    </source>
</evidence>
<dbReference type="SMART" id="SM00404">
    <property type="entry name" value="PTPc_motif"/>
    <property type="match status" value="1"/>
</dbReference>
<gene>
    <name evidence="4" type="ORF">CAMP_LOCUS10769</name>
</gene>
<protein>
    <recommendedName>
        <fullName evidence="6">Tyrosine-protein phosphatase domain-containing protein</fullName>
    </recommendedName>
</protein>
<dbReference type="Pfam" id="PF00102">
    <property type="entry name" value="Y_phosphatase"/>
    <property type="match status" value="1"/>
</dbReference>
<organism evidence="4 5">
    <name type="scientific">Caenorhabditis angaria</name>
    <dbReference type="NCBI Taxonomy" id="860376"/>
    <lineage>
        <taxon>Eukaryota</taxon>
        <taxon>Metazoa</taxon>
        <taxon>Ecdysozoa</taxon>
        <taxon>Nematoda</taxon>
        <taxon>Chromadorea</taxon>
        <taxon>Rhabditida</taxon>
        <taxon>Rhabditina</taxon>
        <taxon>Rhabditomorpha</taxon>
        <taxon>Rhabditoidea</taxon>
        <taxon>Rhabditidae</taxon>
        <taxon>Peloderinae</taxon>
        <taxon>Caenorhabditis</taxon>
    </lineage>
</organism>
<reference evidence="4" key="1">
    <citation type="submission" date="2022-11" db="EMBL/GenBank/DDBJ databases">
        <authorList>
            <person name="Kikuchi T."/>
        </authorList>
    </citation>
    <scope>NUCLEOTIDE SEQUENCE</scope>
    <source>
        <strain evidence="4">PS1010</strain>
    </source>
</reference>
<feature type="compositionally biased region" description="Basic and acidic residues" evidence="1">
    <location>
        <begin position="131"/>
        <end position="157"/>
    </location>
</feature>
<dbReference type="PROSITE" id="PS50055">
    <property type="entry name" value="TYR_PHOSPHATASE_PTP"/>
    <property type="match status" value="1"/>
</dbReference>
<dbReference type="PANTHER" id="PTHR23219">
    <property type="entry name" value="TYROSINE-PROTEIN PHOSPHATASE C15H7.3-RELATED"/>
    <property type="match status" value="1"/>
</dbReference>
<evidence type="ECO:0000259" key="3">
    <source>
        <dbReference type="PROSITE" id="PS50056"/>
    </source>
</evidence>
<evidence type="ECO:0008006" key="6">
    <source>
        <dbReference type="Google" id="ProtNLM"/>
    </source>
</evidence>
<dbReference type="InterPro" id="IPR000242">
    <property type="entry name" value="PTP_cat"/>
</dbReference>
<dbReference type="OrthoDB" id="5816898at2759"/>
<proteinExistence type="predicted"/>
<feature type="domain" description="Tyrosine specific protein phosphatases" evidence="3">
    <location>
        <begin position="356"/>
        <end position="435"/>
    </location>
</feature>
<dbReference type="EMBL" id="CANHGI010000004">
    <property type="protein sequence ID" value="CAI5448132.1"/>
    <property type="molecule type" value="Genomic_DNA"/>
</dbReference>
<comment type="caution">
    <text evidence="4">The sequence shown here is derived from an EMBL/GenBank/DDBJ whole genome shotgun (WGS) entry which is preliminary data.</text>
</comment>
<dbReference type="InterPro" id="IPR000387">
    <property type="entry name" value="Tyr_Pase_dom"/>
</dbReference>
<sequence length="480" mass="54161">MTLPKNEQNKKVKHSNKRKNKRSETKKHKESDQTKHTTHLEPKDSKDKHRKKGQTTEAPAPPTVAAPTIVAPPPPAAAHSPPPADKHNNVAHAHSPPPITVAAPTTNLKPHGKEKEKDKAVEKHVEKKSKVKENHGGRGEKEHRAELSEAPLSHKDITIGNGGSMKSDKKDNEKWFGEEAALAFIDKVDSLAARTEFIEINKIQCDLQKCQIWQKNKAKNQSDKFPCYDQNIVKNANNPDDYVNATSVNIPNVTRNILIGQFPKKESSEEFWRLMFQENVMLMHILIGYDEVADFFPNLPNAYEHYGSMFVNNRRVERPDNETIKFLMEVLPTGCSNSNMINIIMHLQWNSQNVPPKFSKTVKSVIDVTNYVQVAPADEKCIILSKNGVGRAGFFLALCSCVSSLNNKIEPKVVNIVKTVREQRPFAVESFKQYTSLYLCLVYYIKKKVNDPKLNRKTREINEAFKCILEGAGTSVMPSI</sequence>
<dbReference type="Gene3D" id="3.90.190.10">
    <property type="entry name" value="Protein tyrosine phosphatase superfamily"/>
    <property type="match status" value="1"/>
</dbReference>
<evidence type="ECO:0000313" key="4">
    <source>
        <dbReference type="EMBL" id="CAI5448132.1"/>
    </source>
</evidence>
<dbReference type="AlphaFoldDB" id="A0A9P1IQ73"/>